<keyword evidence="10" id="KW-1185">Reference proteome</keyword>
<keyword evidence="2 6" id="KW-0479">Metal-binding</keyword>
<comment type="caution">
    <text evidence="9">The sequence shown here is derived from an EMBL/GenBank/DDBJ whole genome shotgun (WGS) entry which is preliminary data.</text>
</comment>
<accession>A0ABQ9UJJ2</accession>
<dbReference type="Pfam" id="PF24356">
    <property type="entry name" value="WHD_PARP12"/>
    <property type="match status" value="1"/>
</dbReference>
<evidence type="ECO:0000256" key="3">
    <source>
        <dbReference type="ARBA" id="ARBA00022737"/>
    </source>
</evidence>
<feature type="domain" description="C3H1-type" evidence="8">
    <location>
        <begin position="182"/>
        <end position="204"/>
    </location>
</feature>
<dbReference type="SMART" id="SM00356">
    <property type="entry name" value="ZnF_C3H1"/>
    <property type="match status" value="2"/>
</dbReference>
<keyword evidence="5 6" id="KW-0862">Zinc</keyword>
<evidence type="ECO:0000256" key="7">
    <source>
        <dbReference type="SAM" id="MobiDB-lite"/>
    </source>
</evidence>
<sequence length="279" mass="30154">MAQASLVGEVTQVLCAAGGALDLPELRRRLRVGLGSDALERLLRECGRFVVAARPGAGGETAVPERVVLAASPLRLCRVQQGSKPGCVGLCAQLHLCKFMVYGACKFLRTGKNCRNSHSLTTDHNLSVLRTHGVDHLSYNELCQLLFQNDPWLLPEICQHYNKGDGPHGSCSFQKQCIKLHICQYFLQGECKFGTSCKRSHNFSNSENLEKLEKLGMSSDLVSRLPSIYRNAHDIKNKSSAPSRVPPPQGPQGTSGKAGGEVRLVGCTGGPGLARSDST</sequence>
<evidence type="ECO:0000256" key="2">
    <source>
        <dbReference type="ARBA" id="ARBA00022723"/>
    </source>
</evidence>
<dbReference type="InterPro" id="IPR056226">
    <property type="entry name" value="WH_PARP12"/>
</dbReference>
<evidence type="ECO:0000256" key="6">
    <source>
        <dbReference type="PROSITE-ProRule" id="PRU00723"/>
    </source>
</evidence>
<dbReference type="PANTHER" id="PTHR45740:SF6">
    <property type="entry name" value="PROTEIN MONO-ADP-RIBOSYLTRANSFERASE PARP12"/>
    <property type="match status" value="1"/>
</dbReference>
<evidence type="ECO:0000313" key="10">
    <source>
        <dbReference type="Proteomes" id="UP001266305"/>
    </source>
</evidence>
<dbReference type="Gene3D" id="1.20.120.1350">
    <property type="entry name" value="Pneumovirus matrix protein 2 (M2), zinc-binding domain"/>
    <property type="match status" value="1"/>
</dbReference>
<dbReference type="EMBL" id="JASSZA010000012">
    <property type="protein sequence ID" value="KAK2096728.1"/>
    <property type="molecule type" value="Genomic_DNA"/>
</dbReference>
<dbReference type="InterPro" id="IPR057602">
    <property type="entry name" value="Zfn-CCCH_PARP12"/>
</dbReference>
<evidence type="ECO:0000256" key="4">
    <source>
        <dbReference type="ARBA" id="ARBA00022771"/>
    </source>
</evidence>
<evidence type="ECO:0000259" key="8">
    <source>
        <dbReference type="PROSITE" id="PS50103"/>
    </source>
</evidence>
<dbReference type="PANTHER" id="PTHR45740">
    <property type="entry name" value="POLY [ADP-RIBOSE] POLYMERASE"/>
    <property type="match status" value="1"/>
</dbReference>
<dbReference type="InterPro" id="IPR000571">
    <property type="entry name" value="Znf_CCCH"/>
</dbReference>
<dbReference type="InterPro" id="IPR051712">
    <property type="entry name" value="ARTD-AVP"/>
</dbReference>
<dbReference type="Pfam" id="PF25261">
    <property type="entry name" value="zf-CCCH_PARP12"/>
    <property type="match status" value="2"/>
</dbReference>
<dbReference type="PROSITE" id="PS50103">
    <property type="entry name" value="ZF_C3H1"/>
    <property type="match status" value="1"/>
</dbReference>
<keyword evidence="4 6" id="KW-0863">Zinc-finger</keyword>
<gene>
    <name evidence="9" type="primary">PARP12</name>
    <name evidence="9" type="ORF">P7K49_025762</name>
</gene>
<proteinExistence type="predicted"/>
<organism evidence="9 10">
    <name type="scientific">Saguinus oedipus</name>
    <name type="common">Cotton-top tamarin</name>
    <name type="synonym">Oedipomidas oedipus</name>
    <dbReference type="NCBI Taxonomy" id="9490"/>
    <lineage>
        <taxon>Eukaryota</taxon>
        <taxon>Metazoa</taxon>
        <taxon>Chordata</taxon>
        <taxon>Craniata</taxon>
        <taxon>Vertebrata</taxon>
        <taxon>Euteleostomi</taxon>
        <taxon>Mammalia</taxon>
        <taxon>Eutheria</taxon>
        <taxon>Euarchontoglires</taxon>
        <taxon>Primates</taxon>
        <taxon>Haplorrhini</taxon>
        <taxon>Platyrrhini</taxon>
        <taxon>Cebidae</taxon>
        <taxon>Callitrichinae</taxon>
        <taxon>Saguinus</taxon>
    </lineage>
</organism>
<dbReference type="InterPro" id="IPR036388">
    <property type="entry name" value="WH-like_DNA-bd_sf"/>
</dbReference>
<keyword evidence="1" id="KW-0597">Phosphoprotein</keyword>
<evidence type="ECO:0000256" key="5">
    <source>
        <dbReference type="ARBA" id="ARBA00022833"/>
    </source>
</evidence>
<reference evidence="9 10" key="1">
    <citation type="submission" date="2023-05" db="EMBL/GenBank/DDBJ databases">
        <title>B98-5 Cell Line De Novo Hybrid Assembly: An Optical Mapping Approach.</title>
        <authorList>
            <person name="Kananen K."/>
            <person name="Auerbach J.A."/>
            <person name="Kautto E."/>
            <person name="Blachly J.S."/>
        </authorList>
    </citation>
    <scope>NUCLEOTIDE SEQUENCE [LARGE SCALE GENOMIC DNA]</scope>
    <source>
        <strain evidence="9">B95-8</strain>
        <tissue evidence="9">Cell line</tissue>
    </source>
</reference>
<evidence type="ECO:0000313" key="9">
    <source>
        <dbReference type="EMBL" id="KAK2096728.1"/>
    </source>
</evidence>
<dbReference type="Proteomes" id="UP001266305">
    <property type="component" value="Unassembled WGS sequence"/>
</dbReference>
<feature type="region of interest" description="Disordered" evidence="7">
    <location>
        <begin position="235"/>
        <end position="279"/>
    </location>
</feature>
<protein>
    <submittedName>
        <fullName evidence="9">Protein mono-ADP-ribosyltransferase parp12</fullName>
    </submittedName>
</protein>
<name>A0ABQ9UJJ2_SAGOE</name>
<evidence type="ECO:0000256" key="1">
    <source>
        <dbReference type="ARBA" id="ARBA00022553"/>
    </source>
</evidence>
<dbReference type="Gene3D" id="1.10.10.10">
    <property type="entry name" value="Winged helix-like DNA-binding domain superfamily/Winged helix DNA-binding domain"/>
    <property type="match status" value="1"/>
</dbReference>
<keyword evidence="3" id="KW-0677">Repeat</keyword>
<feature type="zinc finger region" description="C3H1-type" evidence="6">
    <location>
        <begin position="182"/>
        <end position="204"/>
    </location>
</feature>